<protein>
    <submittedName>
        <fullName evidence="3">Short-chain dehydrogenase</fullName>
    </submittedName>
</protein>
<gene>
    <name evidence="3" type="ORF">DNK49_00390</name>
</gene>
<name>A0A323V2A6_9RHOO</name>
<dbReference type="OrthoDB" id="8888385at2"/>
<dbReference type="GO" id="GO:0016616">
    <property type="term" value="F:oxidoreductase activity, acting on the CH-OH group of donors, NAD or NADP as acceptor"/>
    <property type="evidence" value="ECO:0007669"/>
    <property type="project" value="TreeGrafter"/>
</dbReference>
<dbReference type="Pfam" id="PF00106">
    <property type="entry name" value="adh_short"/>
    <property type="match status" value="1"/>
</dbReference>
<dbReference type="InterPro" id="IPR036291">
    <property type="entry name" value="NAD(P)-bd_dom_sf"/>
</dbReference>
<dbReference type="SUPFAM" id="SSF51735">
    <property type="entry name" value="NAD(P)-binding Rossmann-fold domains"/>
    <property type="match status" value="1"/>
</dbReference>
<dbReference type="PRINTS" id="PR00081">
    <property type="entry name" value="GDHRDH"/>
</dbReference>
<reference evidence="3 4" key="1">
    <citation type="submission" date="2018-06" db="EMBL/GenBank/DDBJ databases">
        <title>Azoarcus communis strain SWub3 genome.</title>
        <authorList>
            <person name="Zorraquino Salvo V."/>
            <person name="Toubiana D."/>
            <person name="Blumwald E."/>
        </authorList>
    </citation>
    <scope>NUCLEOTIDE SEQUENCE [LARGE SCALE GENOMIC DNA]</scope>
    <source>
        <strain evidence="3 4">SWub3</strain>
    </source>
</reference>
<dbReference type="Gene3D" id="3.40.50.720">
    <property type="entry name" value="NAD(P)-binding Rossmann-like Domain"/>
    <property type="match status" value="1"/>
</dbReference>
<evidence type="ECO:0000313" key="3">
    <source>
        <dbReference type="EMBL" id="PZA18641.1"/>
    </source>
</evidence>
<dbReference type="PRINTS" id="PR00080">
    <property type="entry name" value="SDRFAMILY"/>
</dbReference>
<dbReference type="InterPro" id="IPR002347">
    <property type="entry name" value="SDR_fam"/>
</dbReference>
<evidence type="ECO:0000256" key="1">
    <source>
        <dbReference type="ARBA" id="ARBA00006484"/>
    </source>
</evidence>
<dbReference type="FunFam" id="3.40.50.720:FF:000084">
    <property type="entry name" value="Short-chain dehydrogenase reductase"/>
    <property type="match status" value="1"/>
</dbReference>
<accession>A0A323V2A6</accession>
<dbReference type="GO" id="GO:0030497">
    <property type="term" value="P:fatty acid elongation"/>
    <property type="evidence" value="ECO:0007669"/>
    <property type="project" value="TreeGrafter"/>
</dbReference>
<dbReference type="AlphaFoldDB" id="A0A323V2A6"/>
<organism evidence="3 4">
    <name type="scientific">Parazoarcus communis SWub3 = DSM 12120</name>
    <dbReference type="NCBI Taxonomy" id="1121029"/>
    <lineage>
        <taxon>Bacteria</taxon>
        <taxon>Pseudomonadati</taxon>
        <taxon>Pseudomonadota</taxon>
        <taxon>Betaproteobacteria</taxon>
        <taxon>Rhodocyclales</taxon>
        <taxon>Zoogloeaceae</taxon>
        <taxon>Parazoarcus</taxon>
    </lineage>
</organism>
<comment type="similarity">
    <text evidence="1 2">Belongs to the short-chain dehydrogenases/reductases (SDR) family.</text>
</comment>
<dbReference type="EMBL" id="QKOE01000001">
    <property type="protein sequence ID" value="PZA18641.1"/>
    <property type="molecule type" value="Genomic_DNA"/>
</dbReference>
<evidence type="ECO:0000256" key="2">
    <source>
        <dbReference type="RuleBase" id="RU000363"/>
    </source>
</evidence>
<dbReference type="PANTHER" id="PTHR42760">
    <property type="entry name" value="SHORT-CHAIN DEHYDROGENASES/REDUCTASES FAMILY MEMBER"/>
    <property type="match status" value="1"/>
</dbReference>
<proteinExistence type="inferred from homology"/>
<comment type="caution">
    <text evidence="3">The sequence shown here is derived from an EMBL/GenBank/DDBJ whole genome shotgun (WGS) entry which is preliminary data.</text>
</comment>
<keyword evidence="4" id="KW-1185">Reference proteome</keyword>
<sequence>MSDSSQVTAFPPLFRLDGCVAIVTGAGRGMGRGVAETLARQGATVAINDYFPERAEAAAAELRAAGLKALAAPADVTDYDAVQDMVAAVHKQVGIVDIYVSNAGVPTSGMGYGKFLDSRPDDWERFVQLNMYGLMNGCHAVLPGMIERKWGRIVAITSESWRAAVPMGIAAYAASKAGVVGFVRQLAAEVGRKGVNVNALSLGTMNNWEGSEELARKNCIIPRAGSPADVGAGVAWLASREAEWVTGQIVPLNGGGITA</sequence>
<dbReference type="CDD" id="cd05233">
    <property type="entry name" value="SDR_c"/>
    <property type="match status" value="1"/>
</dbReference>
<dbReference type="PANTHER" id="PTHR42760:SF135">
    <property type="entry name" value="BLL7886 PROTEIN"/>
    <property type="match status" value="1"/>
</dbReference>
<evidence type="ECO:0000313" key="4">
    <source>
        <dbReference type="Proteomes" id="UP000248259"/>
    </source>
</evidence>
<dbReference type="Proteomes" id="UP000248259">
    <property type="component" value="Unassembled WGS sequence"/>
</dbReference>